<protein>
    <submittedName>
        <fullName evidence="1">Uncharacterized protein</fullName>
    </submittedName>
</protein>
<reference evidence="1 2" key="1">
    <citation type="journal article" date="2022" name="Hortic Res">
        <title>A haplotype resolved chromosomal level avocado genome allows analysis of novel avocado genes.</title>
        <authorList>
            <person name="Nath O."/>
            <person name="Fletcher S.J."/>
            <person name="Hayward A."/>
            <person name="Shaw L.M."/>
            <person name="Masouleh A.K."/>
            <person name="Furtado A."/>
            <person name="Henry R.J."/>
            <person name="Mitter N."/>
        </authorList>
    </citation>
    <scope>NUCLEOTIDE SEQUENCE [LARGE SCALE GENOMIC DNA]</scope>
    <source>
        <strain evidence="2">cv. Hass</strain>
    </source>
</reference>
<gene>
    <name evidence="1" type="ORF">MRB53_002375</name>
</gene>
<accession>A0ACC2MWQ0</accession>
<sequence length="254" mass="28550">MEVEGTVSLEESFPTLVIPEHIEEPPFLEESISIPFVHMVAVGSTKDLQILEHPPVVQEGLDVINTPVDARPQPEEIPEASLPVQEGDEAVQLLYTEFGDIPLQTENCFAFFVASFFFIAYDLAMYADQLPLESTLQFEAEGDPSNTITSDLLALLEPSTTMYGTGAVTDDTTRTLAIEARVICTRAADFLEEQPKEVMDDFEEERWIHLLHHELDIPMTTEDETLTALSTLRGSIDRTHSMLADLERQYEFQQ</sequence>
<proteinExistence type="predicted"/>
<dbReference type="Proteomes" id="UP001234297">
    <property type="component" value="Chromosome 1"/>
</dbReference>
<comment type="caution">
    <text evidence="1">The sequence shown here is derived from an EMBL/GenBank/DDBJ whole genome shotgun (WGS) entry which is preliminary data.</text>
</comment>
<evidence type="ECO:0000313" key="1">
    <source>
        <dbReference type="EMBL" id="KAJ8649352.1"/>
    </source>
</evidence>
<organism evidence="1 2">
    <name type="scientific">Persea americana</name>
    <name type="common">Avocado</name>
    <dbReference type="NCBI Taxonomy" id="3435"/>
    <lineage>
        <taxon>Eukaryota</taxon>
        <taxon>Viridiplantae</taxon>
        <taxon>Streptophyta</taxon>
        <taxon>Embryophyta</taxon>
        <taxon>Tracheophyta</taxon>
        <taxon>Spermatophyta</taxon>
        <taxon>Magnoliopsida</taxon>
        <taxon>Magnoliidae</taxon>
        <taxon>Laurales</taxon>
        <taxon>Lauraceae</taxon>
        <taxon>Persea</taxon>
    </lineage>
</organism>
<evidence type="ECO:0000313" key="2">
    <source>
        <dbReference type="Proteomes" id="UP001234297"/>
    </source>
</evidence>
<dbReference type="EMBL" id="CM056809">
    <property type="protein sequence ID" value="KAJ8649352.1"/>
    <property type="molecule type" value="Genomic_DNA"/>
</dbReference>
<name>A0ACC2MWQ0_PERAE</name>
<keyword evidence="2" id="KW-1185">Reference proteome</keyword>